<dbReference type="Proteomes" id="UP000070444">
    <property type="component" value="Unassembled WGS sequence"/>
</dbReference>
<accession>A0A137NX26</accession>
<feature type="chain" id="PRO_5007294253" description="Copper transport protein" evidence="5">
    <location>
        <begin position="18"/>
        <end position="332"/>
    </location>
</feature>
<protein>
    <recommendedName>
        <fullName evidence="4">Copper transport protein</fullName>
    </recommendedName>
</protein>
<keyword evidence="4" id="KW-0813">Transport</keyword>
<dbReference type="OMA" id="FKEWVPR"/>
<dbReference type="PANTHER" id="PTHR12483">
    <property type="entry name" value="SOLUTE CARRIER FAMILY 31 COPPER TRANSPORTERS"/>
    <property type="match status" value="1"/>
</dbReference>
<dbReference type="Pfam" id="PF04145">
    <property type="entry name" value="Ctr"/>
    <property type="match status" value="2"/>
</dbReference>
<comment type="subcellular location">
    <subcellularLocation>
        <location evidence="4">Membrane</location>
        <topology evidence="4">Multi-pass membrane protein</topology>
    </subcellularLocation>
</comment>
<dbReference type="GO" id="GO:0005375">
    <property type="term" value="F:copper ion transmembrane transporter activity"/>
    <property type="evidence" value="ECO:0007669"/>
    <property type="project" value="UniProtKB-UniRule"/>
</dbReference>
<comment type="similarity">
    <text evidence="4">Belongs to the copper transporter (Ctr) (TC 1.A.56) family. SLC31A subfamily.</text>
</comment>
<keyword evidence="7" id="KW-1185">Reference proteome</keyword>
<dbReference type="OrthoDB" id="73901at2759"/>
<keyword evidence="2" id="KW-1133">Transmembrane helix</keyword>
<organism evidence="6 7">
    <name type="scientific">Conidiobolus coronatus (strain ATCC 28846 / CBS 209.66 / NRRL 28638)</name>
    <name type="common">Delacroixia coronata</name>
    <dbReference type="NCBI Taxonomy" id="796925"/>
    <lineage>
        <taxon>Eukaryota</taxon>
        <taxon>Fungi</taxon>
        <taxon>Fungi incertae sedis</taxon>
        <taxon>Zoopagomycota</taxon>
        <taxon>Entomophthoromycotina</taxon>
        <taxon>Entomophthoromycetes</taxon>
        <taxon>Entomophthorales</taxon>
        <taxon>Ancylistaceae</taxon>
        <taxon>Conidiobolus</taxon>
    </lineage>
</organism>
<gene>
    <name evidence="6" type="ORF">CONCODRAFT_43108</name>
</gene>
<dbReference type="PANTHER" id="PTHR12483:SF119">
    <property type="entry name" value="COPPER TRANSPORT PROTEIN-RELATED"/>
    <property type="match status" value="1"/>
</dbReference>
<evidence type="ECO:0000256" key="4">
    <source>
        <dbReference type="RuleBase" id="RU367022"/>
    </source>
</evidence>
<dbReference type="InterPro" id="IPR007274">
    <property type="entry name" value="Cop_transporter"/>
</dbReference>
<keyword evidence="3 4" id="KW-0472">Membrane</keyword>
<evidence type="ECO:0000256" key="5">
    <source>
        <dbReference type="SAM" id="SignalP"/>
    </source>
</evidence>
<keyword evidence="4" id="KW-0406">Ion transport</keyword>
<keyword evidence="1" id="KW-0812">Transmembrane</keyword>
<keyword evidence="4" id="KW-0186">Copper</keyword>
<evidence type="ECO:0000256" key="3">
    <source>
        <dbReference type="ARBA" id="ARBA00023136"/>
    </source>
</evidence>
<dbReference type="GO" id="GO:0016020">
    <property type="term" value="C:membrane"/>
    <property type="evidence" value="ECO:0007669"/>
    <property type="project" value="UniProtKB-SubCell"/>
</dbReference>
<evidence type="ECO:0000256" key="1">
    <source>
        <dbReference type="ARBA" id="ARBA00022692"/>
    </source>
</evidence>
<proteinExistence type="inferred from homology"/>
<dbReference type="AlphaFoldDB" id="A0A137NX26"/>
<evidence type="ECO:0000256" key="2">
    <source>
        <dbReference type="ARBA" id="ARBA00022989"/>
    </source>
</evidence>
<keyword evidence="5" id="KW-0732">Signal</keyword>
<dbReference type="EMBL" id="KQ964649">
    <property type="protein sequence ID" value="KXN67248.1"/>
    <property type="molecule type" value="Genomic_DNA"/>
</dbReference>
<evidence type="ECO:0000313" key="7">
    <source>
        <dbReference type="Proteomes" id="UP000070444"/>
    </source>
</evidence>
<keyword evidence="4" id="KW-0187">Copper transport</keyword>
<reference evidence="6 7" key="1">
    <citation type="journal article" date="2015" name="Genome Biol. Evol.">
        <title>Phylogenomic analyses indicate that early fungi evolved digesting cell walls of algal ancestors of land plants.</title>
        <authorList>
            <person name="Chang Y."/>
            <person name="Wang S."/>
            <person name="Sekimoto S."/>
            <person name="Aerts A.L."/>
            <person name="Choi C."/>
            <person name="Clum A."/>
            <person name="LaButti K.M."/>
            <person name="Lindquist E.A."/>
            <person name="Yee Ngan C."/>
            <person name="Ohm R.A."/>
            <person name="Salamov A.A."/>
            <person name="Grigoriev I.V."/>
            <person name="Spatafora J.W."/>
            <person name="Berbee M.L."/>
        </authorList>
    </citation>
    <scope>NUCLEOTIDE SEQUENCE [LARGE SCALE GENOMIC DNA]</scope>
    <source>
        <strain evidence="6 7">NRRL 28638</strain>
    </source>
</reference>
<feature type="signal peptide" evidence="5">
    <location>
        <begin position="1"/>
        <end position="17"/>
    </location>
</feature>
<evidence type="ECO:0000313" key="6">
    <source>
        <dbReference type="EMBL" id="KXN67248.1"/>
    </source>
</evidence>
<name>A0A137NX26_CONC2</name>
<sequence>MKFYYYLSFALTALADCQQDPTSDSCANYTLDPKTVTDSLNDLCTQMPNMPGCGIGYMCGNNTSIQNQPYCSQFSQLADICATDMPKMSGCKPYVQICNAKNTKVKQCFDNPPLPSLPDTMTAQSLVKSICTEMTMDGCEKCAGSKASSCDLIGVYSQLCIAMPEMSQCSAWKGMCDAQGPNKNSFPLCQSSDSNVDAPPTMRMYFHTGFADYILFKEWVPRTGGQYAGSVIAILVMGIFYEFLLTLRSQLESRWSDQNNSKLTEYSATQFRIDISRATIQFFESLLAYALMLITMTFNVGLFFAVIAGIALGTLIFSRFRVQGYIKRACGC</sequence>